<sequence length="299" mass="32530">MKKRVNHLFSGFSAAEQTKLSKKFSNIKGRVYKQKSRELQKLRSDLEKKQFSLIQKKYSVLAAFVNSLYSSTNSSLVTREALEAANIDQLEHVGISEIEEKYGSLLRTEVQKFLKQVGVAQNLIDEELASLKLGSSSSSHTSPESLSPSSTPPFSASSQPSHSFTSIPEKRRVLDSVDVSHGSSSASSSGKYESNSFRSPIEYPTYHGGDVTFPMSHDLPHMAGFQLNPSRMLPEDSVPAIFQPSSAAHPPLSSVQGESPFLLPTGLPSLPSDIGGMFPPTLDQSQFSPHAGSCKKHAS</sequence>
<evidence type="ECO:0000313" key="2">
    <source>
        <dbReference type="EMBL" id="GKT36703.1"/>
    </source>
</evidence>
<reference evidence="2" key="1">
    <citation type="submission" date="2022-03" db="EMBL/GenBank/DDBJ databases">
        <title>Draft genome sequence of Aduncisulcus paluster, a free-living microaerophilic Fornicata.</title>
        <authorList>
            <person name="Yuyama I."/>
            <person name="Kume K."/>
            <person name="Tamura T."/>
            <person name="Inagaki Y."/>
            <person name="Hashimoto T."/>
        </authorList>
    </citation>
    <scope>NUCLEOTIDE SEQUENCE</scope>
    <source>
        <strain evidence="2">NY0171</strain>
    </source>
</reference>
<feature type="region of interest" description="Disordered" evidence="1">
    <location>
        <begin position="134"/>
        <end position="197"/>
    </location>
</feature>
<feature type="non-terminal residue" evidence="2">
    <location>
        <position position="299"/>
    </location>
</feature>
<accession>A0ABQ5KYG6</accession>
<comment type="caution">
    <text evidence="2">The sequence shown here is derived from an EMBL/GenBank/DDBJ whole genome shotgun (WGS) entry which is preliminary data.</text>
</comment>
<organism evidence="2 3">
    <name type="scientific">Aduncisulcus paluster</name>
    <dbReference type="NCBI Taxonomy" id="2918883"/>
    <lineage>
        <taxon>Eukaryota</taxon>
        <taxon>Metamonada</taxon>
        <taxon>Carpediemonas-like organisms</taxon>
        <taxon>Aduncisulcus</taxon>
    </lineage>
</organism>
<feature type="compositionally biased region" description="Low complexity" evidence="1">
    <location>
        <begin position="176"/>
        <end position="196"/>
    </location>
</feature>
<dbReference type="EMBL" id="BQXS01011282">
    <property type="protein sequence ID" value="GKT36703.1"/>
    <property type="molecule type" value="Genomic_DNA"/>
</dbReference>
<evidence type="ECO:0000256" key="1">
    <source>
        <dbReference type="SAM" id="MobiDB-lite"/>
    </source>
</evidence>
<feature type="region of interest" description="Disordered" evidence="1">
    <location>
        <begin position="272"/>
        <end position="299"/>
    </location>
</feature>
<feature type="compositionally biased region" description="Low complexity" evidence="1">
    <location>
        <begin position="135"/>
        <end position="161"/>
    </location>
</feature>
<proteinExistence type="predicted"/>
<evidence type="ECO:0000313" key="3">
    <source>
        <dbReference type="Proteomes" id="UP001057375"/>
    </source>
</evidence>
<name>A0ABQ5KYG6_9EUKA</name>
<dbReference type="Proteomes" id="UP001057375">
    <property type="component" value="Unassembled WGS sequence"/>
</dbReference>
<protein>
    <submittedName>
        <fullName evidence="2">Uncharacterized protein</fullName>
    </submittedName>
</protein>
<gene>
    <name evidence="2" type="ORF">ADUPG1_009615</name>
</gene>
<keyword evidence="3" id="KW-1185">Reference proteome</keyword>